<dbReference type="GO" id="GO:0005829">
    <property type="term" value="C:cytosol"/>
    <property type="evidence" value="ECO:0007669"/>
    <property type="project" value="TreeGrafter"/>
</dbReference>
<dbReference type="PANTHER" id="PTHR24006">
    <property type="entry name" value="UBIQUITIN CARBOXYL-TERMINAL HYDROLASE"/>
    <property type="match status" value="1"/>
</dbReference>
<dbReference type="GO" id="GO:0006508">
    <property type="term" value="P:proteolysis"/>
    <property type="evidence" value="ECO:0007669"/>
    <property type="project" value="UniProtKB-KW"/>
</dbReference>
<dbReference type="SUPFAM" id="SSF54001">
    <property type="entry name" value="Cysteine proteinases"/>
    <property type="match status" value="1"/>
</dbReference>
<feature type="compositionally biased region" description="Basic and acidic residues" evidence="3">
    <location>
        <begin position="480"/>
        <end position="490"/>
    </location>
</feature>
<evidence type="ECO:0000256" key="2">
    <source>
        <dbReference type="RuleBase" id="RU366025"/>
    </source>
</evidence>
<feature type="compositionally biased region" description="Basic and acidic residues" evidence="3">
    <location>
        <begin position="657"/>
        <end position="667"/>
    </location>
</feature>
<protein>
    <recommendedName>
        <fullName evidence="2">Ubiquitin carboxyl-terminal hydrolase</fullName>
        <ecNumber evidence="2">3.4.19.12</ecNumber>
    </recommendedName>
</protein>
<dbReference type="GO" id="GO:0005634">
    <property type="term" value="C:nucleus"/>
    <property type="evidence" value="ECO:0007669"/>
    <property type="project" value="TreeGrafter"/>
</dbReference>
<comment type="catalytic activity">
    <reaction evidence="2">
        <text>Thiol-dependent hydrolysis of ester, thioester, amide, peptide and isopeptide bonds formed by the C-terminal Gly of ubiquitin (a 76-residue protein attached to proteins as an intracellular targeting signal).</text>
        <dbReference type="EC" id="3.4.19.12"/>
    </reaction>
</comment>
<dbReference type="AlphaFoldDB" id="A0AAV5HEE7"/>
<dbReference type="InterPro" id="IPR050164">
    <property type="entry name" value="Peptidase_C19"/>
</dbReference>
<keyword evidence="2" id="KW-0645">Protease</keyword>
<dbReference type="FunFam" id="3.90.70.10:FF:000078">
    <property type="entry name" value="Ubiquitin carboxyl-terminal hydrolase 23"/>
    <property type="match status" value="1"/>
</dbReference>
<dbReference type="PROSITE" id="PS00972">
    <property type="entry name" value="USP_1"/>
    <property type="match status" value="1"/>
</dbReference>
<feature type="compositionally biased region" description="Polar residues" evidence="3">
    <location>
        <begin position="22"/>
        <end position="32"/>
    </location>
</feature>
<proteinExistence type="inferred from homology"/>
<dbReference type="PROSITE" id="PS00973">
    <property type="entry name" value="USP_2"/>
    <property type="match status" value="1"/>
</dbReference>
<keyword evidence="2" id="KW-0833">Ubl conjugation pathway</keyword>
<feature type="region of interest" description="Disordered" evidence="3">
    <location>
        <begin position="591"/>
        <end position="620"/>
    </location>
</feature>
<dbReference type="PANTHER" id="PTHR24006:SF663">
    <property type="entry name" value="UBIQUITIN CARBOXYL-TERMINAL HYDROLASE 23"/>
    <property type="match status" value="1"/>
</dbReference>
<evidence type="ECO:0000256" key="3">
    <source>
        <dbReference type="SAM" id="MobiDB-lite"/>
    </source>
</evidence>
<dbReference type="InterPro" id="IPR028889">
    <property type="entry name" value="USP"/>
</dbReference>
<feature type="domain" description="USP" evidence="4">
    <location>
        <begin position="111"/>
        <end position="415"/>
    </location>
</feature>
<keyword evidence="2" id="KW-0378">Hydrolase</keyword>
<dbReference type="EC" id="3.4.19.12" evidence="2"/>
<dbReference type="PROSITE" id="PS50235">
    <property type="entry name" value="USP_3"/>
    <property type="match status" value="1"/>
</dbReference>
<dbReference type="GO" id="GO:0004843">
    <property type="term" value="F:cysteine-type deubiquitinase activity"/>
    <property type="evidence" value="ECO:0007669"/>
    <property type="project" value="UniProtKB-UniRule"/>
</dbReference>
<feature type="region of interest" description="Disordered" evidence="3">
    <location>
        <begin position="1"/>
        <end position="83"/>
    </location>
</feature>
<dbReference type="Gene3D" id="3.90.70.10">
    <property type="entry name" value="Cysteine proteinases"/>
    <property type="match status" value="1"/>
</dbReference>
<sequence>MGELISSAEARIPEVEGCSDPANESSSPTASIFQRKIEFHPARKPSNGFSNAQRGDFKIETLNPGPDPKRLPGAGMAQASTGRRKVDGSDFLKAGLDPELSFRMTFRKIGAGLENLGNTCFLNSVLQCLTYTEPLAAYLQSGKHQNSCRIAGFCVLCAIQKHVSRALQSTGRILAPKDLVSNLRCISRNFRNCRQEDAHEYMVNLLESMHKCCLPSGVPSESPTAYEKSLVHKIFGGRLRSQVKCLQCSHCSNTYDPFLDLSLEIFKADSLHKALANFTAQELLDSGERQYQCQRCKQKVRARKQLTVDKAPYVLTIHLKRFRAHDPGQKIDKKVHFGPTLDMKPFVSGSYEGDLKYTLYGVLVHYGLSTHSGHYYCYVRTSGGMWYSLDDNRVFQVSERAVLEQKAYMLFYVRDRTNMVPRKPVDIVQKENSRATLGGNKICSTFNQNPKEHVQNGQNENIHDPGSAALNQKEMVSVGELKRTHAKDEASSQQNDGQVVTNCSTPIQKNPSQAQSPVKPINENRDLAALSAKRNDGTSGAKVSDCNEIRRFDRDFGVSVNKSSNSSTCQTIATNKIVEEGTSHKMNLVSDVGDSSIVPSGDSSDKADGIQDKASSGDSSDKIFEKADAVKCPMKKPCCEKNQAREASNDNGTDNSPSEKGHDNDEKMAELSTISGIPNGFLEIRATDCASQRKSKRKLLRCQVKGLHHIGLKFFRGSLGLRKKKHKRSKHHKFDRLNLSTELLLDKDCLSTDLGPSTSEKSSRITFASSSSRRKKAANNTDKMNVGNVNVCSVMTAIEREFKERICQNGSVLATDQQVKSSDSISEAHLHHARQTYCPKNSKLDASQARMIQLPSQGLDETPVGRWDDLDMPTPTLETDSSVGITIGYIGDEWDEEYDQGKRKKLRRHRHEFGGRNPFQEVASRKLHFKNARRAFKKTKKHRSSSFRI</sequence>
<dbReference type="GO" id="GO:0016579">
    <property type="term" value="P:protein deubiquitination"/>
    <property type="evidence" value="ECO:0007669"/>
    <property type="project" value="InterPro"/>
</dbReference>
<dbReference type="InterPro" id="IPR001394">
    <property type="entry name" value="Peptidase_C19_UCH"/>
</dbReference>
<feature type="region of interest" description="Disordered" evidence="3">
    <location>
        <begin position="643"/>
        <end position="667"/>
    </location>
</feature>
<evidence type="ECO:0000256" key="1">
    <source>
        <dbReference type="ARBA" id="ARBA00009085"/>
    </source>
</evidence>
<dbReference type="CDD" id="cd02661">
    <property type="entry name" value="Peptidase_C19E"/>
    <property type="match status" value="1"/>
</dbReference>
<evidence type="ECO:0000313" key="6">
    <source>
        <dbReference type="Proteomes" id="UP001054252"/>
    </source>
</evidence>
<feature type="region of interest" description="Disordered" evidence="3">
    <location>
        <begin position="479"/>
        <end position="519"/>
    </location>
</feature>
<feature type="compositionally biased region" description="Polar residues" evidence="3">
    <location>
        <begin position="491"/>
        <end position="516"/>
    </location>
</feature>
<keyword evidence="6" id="KW-1185">Reference proteome</keyword>
<dbReference type="Proteomes" id="UP001054252">
    <property type="component" value="Unassembled WGS sequence"/>
</dbReference>
<comment type="function">
    <text evidence="2">Recognizes and hydrolyzes the peptide bond at the C-terminal Gly of ubiquitin. Involved in the processing of poly-ubiquitin precursors as well as that of ubiquitinated proteins.</text>
</comment>
<comment type="caution">
    <text evidence="5">The sequence shown here is derived from an EMBL/GenBank/DDBJ whole genome shotgun (WGS) entry which is preliminary data.</text>
</comment>
<dbReference type="EMBL" id="BPVZ01000002">
    <property type="protein sequence ID" value="GKU87198.1"/>
    <property type="molecule type" value="Genomic_DNA"/>
</dbReference>
<accession>A0AAV5HEE7</accession>
<dbReference type="InterPro" id="IPR038765">
    <property type="entry name" value="Papain-like_cys_pep_sf"/>
</dbReference>
<reference evidence="5 6" key="1">
    <citation type="journal article" date="2021" name="Commun. Biol.">
        <title>The genome of Shorea leprosula (Dipterocarpaceae) highlights the ecological relevance of drought in aseasonal tropical rainforests.</title>
        <authorList>
            <person name="Ng K.K.S."/>
            <person name="Kobayashi M.J."/>
            <person name="Fawcett J.A."/>
            <person name="Hatakeyama M."/>
            <person name="Paape T."/>
            <person name="Ng C.H."/>
            <person name="Ang C.C."/>
            <person name="Tnah L.H."/>
            <person name="Lee C.T."/>
            <person name="Nishiyama T."/>
            <person name="Sese J."/>
            <person name="O'Brien M.J."/>
            <person name="Copetti D."/>
            <person name="Mohd Noor M.I."/>
            <person name="Ong R.C."/>
            <person name="Putra M."/>
            <person name="Sireger I.Z."/>
            <person name="Indrioko S."/>
            <person name="Kosugi Y."/>
            <person name="Izuno A."/>
            <person name="Isagi Y."/>
            <person name="Lee S.L."/>
            <person name="Shimizu K.K."/>
        </authorList>
    </citation>
    <scope>NUCLEOTIDE SEQUENCE [LARGE SCALE GENOMIC DNA]</scope>
    <source>
        <strain evidence="5">214</strain>
    </source>
</reference>
<gene>
    <name evidence="5" type="ORF">SLEP1_g1641</name>
</gene>
<evidence type="ECO:0000313" key="5">
    <source>
        <dbReference type="EMBL" id="GKU87198.1"/>
    </source>
</evidence>
<name>A0AAV5HEE7_9ROSI</name>
<feature type="region of interest" description="Disordered" evidence="3">
    <location>
        <begin position="755"/>
        <end position="781"/>
    </location>
</feature>
<organism evidence="5 6">
    <name type="scientific">Rubroshorea leprosula</name>
    <dbReference type="NCBI Taxonomy" id="152421"/>
    <lineage>
        <taxon>Eukaryota</taxon>
        <taxon>Viridiplantae</taxon>
        <taxon>Streptophyta</taxon>
        <taxon>Embryophyta</taxon>
        <taxon>Tracheophyta</taxon>
        <taxon>Spermatophyta</taxon>
        <taxon>Magnoliopsida</taxon>
        <taxon>eudicotyledons</taxon>
        <taxon>Gunneridae</taxon>
        <taxon>Pentapetalae</taxon>
        <taxon>rosids</taxon>
        <taxon>malvids</taxon>
        <taxon>Malvales</taxon>
        <taxon>Dipterocarpaceae</taxon>
        <taxon>Rubroshorea</taxon>
    </lineage>
</organism>
<evidence type="ECO:0000259" key="4">
    <source>
        <dbReference type="PROSITE" id="PS50235"/>
    </source>
</evidence>
<keyword evidence="2" id="KW-0788">Thiol protease</keyword>
<dbReference type="InterPro" id="IPR018200">
    <property type="entry name" value="USP_CS"/>
</dbReference>
<comment type="similarity">
    <text evidence="1 2">Belongs to the peptidase C19 family.</text>
</comment>
<dbReference type="Pfam" id="PF00443">
    <property type="entry name" value="UCH"/>
    <property type="match status" value="1"/>
</dbReference>